<keyword evidence="3" id="KW-0997">Cell inner membrane</keyword>
<dbReference type="PANTHER" id="PTHR30606:SF10">
    <property type="entry name" value="PHOSPHATIDYLINOSITOL MANNOSIDE ACYLTRANSFERASE"/>
    <property type="match status" value="1"/>
</dbReference>
<keyword evidence="6 8" id="KW-0012">Acyltransferase</keyword>
<keyword evidence="4" id="KW-0808">Transferase</keyword>
<evidence type="ECO:0000256" key="6">
    <source>
        <dbReference type="ARBA" id="ARBA00023315"/>
    </source>
</evidence>
<dbReference type="Proteomes" id="UP000273001">
    <property type="component" value="Chromosome"/>
</dbReference>
<reference evidence="8 9" key="1">
    <citation type="submission" date="2018-09" db="EMBL/GenBank/DDBJ databases">
        <authorList>
            <person name="Li J."/>
        </authorList>
    </citation>
    <scope>NUCLEOTIDE SEQUENCE [LARGE SCALE GENOMIC DNA]</scope>
    <source>
        <strain evidence="8 9">2129</strain>
    </source>
</reference>
<name>A0ABN5PR19_9ACTO</name>
<evidence type="ECO:0000256" key="4">
    <source>
        <dbReference type="ARBA" id="ARBA00022679"/>
    </source>
</evidence>
<keyword evidence="9" id="KW-1185">Reference proteome</keyword>
<proteinExistence type="predicted"/>
<evidence type="ECO:0000256" key="7">
    <source>
        <dbReference type="SAM" id="MobiDB-lite"/>
    </source>
</evidence>
<evidence type="ECO:0000313" key="8">
    <source>
        <dbReference type="EMBL" id="AYD90833.1"/>
    </source>
</evidence>
<feature type="region of interest" description="Disordered" evidence="7">
    <location>
        <begin position="313"/>
        <end position="356"/>
    </location>
</feature>
<organism evidence="8 9">
    <name type="scientific">Actinomyces lilanjuaniae</name>
    <dbReference type="NCBI Taxonomy" id="2321394"/>
    <lineage>
        <taxon>Bacteria</taxon>
        <taxon>Bacillati</taxon>
        <taxon>Actinomycetota</taxon>
        <taxon>Actinomycetes</taxon>
        <taxon>Actinomycetales</taxon>
        <taxon>Actinomycetaceae</taxon>
        <taxon>Actinomyces</taxon>
    </lineage>
</organism>
<keyword evidence="5" id="KW-0472">Membrane</keyword>
<evidence type="ECO:0000313" key="9">
    <source>
        <dbReference type="Proteomes" id="UP000273001"/>
    </source>
</evidence>
<comment type="subcellular location">
    <subcellularLocation>
        <location evidence="1">Cell inner membrane</location>
    </subcellularLocation>
</comment>
<dbReference type="NCBIfam" id="NF005919">
    <property type="entry name" value="PRK07920.1"/>
    <property type="match status" value="1"/>
</dbReference>
<evidence type="ECO:0000256" key="1">
    <source>
        <dbReference type="ARBA" id="ARBA00004533"/>
    </source>
</evidence>
<evidence type="ECO:0000256" key="3">
    <source>
        <dbReference type="ARBA" id="ARBA00022519"/>
    </source>
</evidence>
<dbReference type="Pfam" id="PF03279">
    <property type="entry name" value="Lip_A_acyltrans"/>
    <property type="match status" value="1"/>
</dbReference>
<dbReference type="EMBL" id="CP032514">
    <property type="protein sequence ID" value="AYD90833.1"/>
    <property type="molecule type" value="Genomic_DNA"/>
</dbReference>
<evidence type="ECO:0000256" key="2">
    <source>
        <dbReference type="ARBA" id="ARBA00022475"/>
    </source>
</evidence>
<evidence type="ECO:0000256" key="5">
    <source>
        <dbReference type="ARBA" id="ARBA00023136"/>
    </source>
</evidence>
<protein>
    <submittedName>
        <fullName evidence="8">Phosphatidylinositol mannoside acyltransferase</fullName>
    </submittedName>
</protein>
<sequence length="356" mass="38943">MRQVGAEDLYRLAWKAVPHLPGSIGYALFHVGADLAWALHRVRGGRGGVGQLERNLARLLDQPVGSRQVSRLSRQAMRSYMRYFYEAFALPSVGASQLAARVRFEGASQVLEDLGRGNVVVALPHTGNWDLAAAWACRELAPVLTVAERLEPEDLFEQFTRFREQLGLRIIGQGRGEKVFDRLLEAAGQDRYVIALLADRDLSSSGVRAELCGYPVYVAAGPAALAHRLSLPLYTAVIYYERLSGRRRRQAGSPWGLVLSVRKVEVPVVETGHDQVAEHTRAWVRAVEPLLVDHLVDWHMLQPVFEEDLDPERLARGRSRGAGHGEGASASQGSGEQDGGGSEGSGRAAVLGEGRS</sequence>
<gene>
    <name evidence="8" type="ORF">D5R93_06170</name>
</gene>
<accession>A0ABN5PR19</accession>
<keyword evidence="2" id="KW-1003">Cell membrane</keyword>
<dbReference type="InterPro" id="IPR004960">
    <property type="entry name" value="LipA_acyltrans"/>
</dbReference>
<dbReference type="GO" id="GO:0016746">
    <property type="term" value="F:acyltransferase activity"/>
    <property type="evidence" value="ECO:0007669"/>
    <property type="project" value="UniProtKB-KW"/>
</dbReference>
<dbReference type="PANTHER" id="PTHR30606">
    <property type="entry name" value="LIPID A BIOSYNTHESIS LAUROYL ACYLTRANSFERASE"/>
    <property type="match status" value="1"/>
</dbReference>